<accession>A0A1B9DWY3</accession>
<dbReference type="EMBL" id="LVEP01000039">
    <property type="protein sequence ID" value="OCB74193.1"/>
    <property type="molecule type" value="Genomic_DNA"/>
</dbReference>
<evidence type="ECO:0000313" key="1">
    <source>
        <dbReference type="EMBL" id="OCB74193.1"/>
    </source>
</evidence>
<comment type="caution">
    <text evidence="1">The sequence shown here is derived from an EMBL/GenBank/DDBJ whole genome shotgun (WGS) entry which is preliminary data.</text>
</comment>
<dbReference type="GO" id="GO:0003676">
    <property type="term" value="F:nucleic acid binding"/>
    <property type="evidence" value="ECO:0007669"/>
    <property type="project" value="InterPro"/>
</dbReference>
<keyword evidence="2" id="KW-1185">Reference proteome</keyword>
<sequence>MAIFNISKDGIYEVNETSFHANGILERTHLQNYLRDKIHILCPNTLIISEEFSDWDESRRRIDLLGIDKDANLIVIELKRTDTGDHMELQALRYASMISTLNFEKCVSIYQNYIDKRDFQTNAKDELMNFLEWETPLENEFASNVKIVLASRDFSKELTTSVMWLISKGIDITCVKLTPYNFKDDLLLDINQIIPLPEAESYLIKIKEKTIERQIAIQNSRDNTKYLFNEMKLGKGRLVYEVVKAYLKRNPNSTFEELYKKFPPNMQGSTGVINTLDHIKTKYENAPKKRHFVENDYILISGDNIPFAVSTEWGIGNIHNLLELAKKENFQIEEV</sequence>
<dbReference type="InterPro" id="IPR011856">
    <property type="entry name" value="tRNA_endonuc-like_dom_sf"/>
</dbReference>
<reference evidence="1 2" key="1">
    <citation type="submission" date="2016-03" db="EMBL/GenBank/DDBJ databases">
        <authorList>
            <person name="Ploux O."/>
        </authorList>
    </citation>
    <scope>NUCLEOTIDE SEQUENCE [LARGE SCALE GENOMIC DNA]</scope>
    <source>
        <strain evidence="1 2">LPB0076</strain>
    </source>
</reference>
<name>A0A1B9DWY3_9FLAO</name>
<gene>
    <name evidence="1" type="ORF">LPBF_11090</name>
</gene>
<dbReference type="RefSeq" id="WP_066336447.1">
    <property type="nucleotide sequence ID" value="NZ_CP017688.1"/>
</dbReference>
<dbReference type="OrthoDB" id="872472at2"/>
<dbReference type="Proteomes" id="UP000093510">
    <property type="component" value="Unassembled WGS sequence"/>
</dbReference>
<organism evidence="1 2">
    <name type="scientific">Flavobacterium crassostreae</name>
    <dbReference type="NCBI Taxonomy" id="1763534"/>
    <lineage>
        <taxon>Bacteria</taxon>
        <taxon>Pseudomonadati</taxon>
        <taxon>Bacteroidota</taxon>
        <taxon>Flavobacteriia</taxon>
        <taxon>Flavobacteriales</taxon>
        <taxon>Flavobacteriaceae</taxon>
        <taxon>Flavobacterium</taxon>
    </lineage>
</organism>
<proteinExistence type="predicted"/>
<dbReference type="Gene3D" id="3.40.1350.10">
    <property type="match status" value="1"/>
</dbReference>
<dbReference type="AlphaFoldDB" id="A0A1B9DWY3"/>
<evidence type="ECO:0000313" key="2">
    <source>
        <dbReference type="Proteomes" id="UP000093510"/>
    </source>
</evidence>
<evidence type="ECO:0008006" key="3">
    <source>
        <dbReference type="Google" id="ProtNLM"/>
    </source>
</evidence>
<protein>
    <recommendedName>
        <fullName evidence="3">DUF91 domain-containing protein</fullName>
    </recommendedName>
</protein>
<dbReference type="STRING" id="1763534.GCA_001831475_02024"/>